<accession>A0A817B4P3</accession>
<organism evidence="1">
    <name type="scientific">Brassica napus</name>
    <name type="common">Rape</name>
    <dbReference type="NCBI Taxonomy" id="3708"/>
    <lineage>
        <taxon>Eukaryota</taxon>
        <taxon>Viridiplantae</taxon>
        <taxon>Streptophyta</taxon>
        <taxon>Embryophyta</taxon>
        <taxon>Tracheophyta</taxon>
        <taxon>Spermatophyta</taxon>
        <taxon>Magnoliopsida</taxon>
        <taxon>eudicotyledons</taxon>
        <taxon>Gunneridae</taxon>
        <taxon>Pentapetalae</taxon>
        <taxon>rosids</taxon>
        <taxon>malvids</taxon>
        <taxon>Brassicales</taxon>
        <taxon>Brassicaceae</taxon>
        <taxon>Brassiceae</taxon>
        <taxon>Brassica</taxon>
    </lineage>
</organism>
<dbReference type="AlphaFoldDB" id="A0A817B4P3"/>
<dbReference type="EMBL" id="HG994358">
    <property type="protein sequence ID" value="CAF2284037.1"/>
    <property type="molecule type" value="Genomic_DNA"/>
</dbReference>
<gene>
    <name evidence="1" type="ORF">DARMORV10_A04P22140.1</name>
</gene>
<protein>
    <submittedName>
        <fullName evidence="1">(rape) hypothetical protein</fullName>
    </submittedName>
</protein>
<reference evidence="1" key="1">
    <citation type="submission" date="2021-01" db="EMBL/GenBank/DDBJ databases">
        <authorList>
            <consortium name="Genoscope - CEA"/>
            <person name="William W."/>
        </authorList>
    </citation>
    <scope>NUCLEOTIDE SEQUENCE</scope>
</reference>
<evidence type="ECO:0000313" key="1">
    <source>
        <dbReference type="EMBL" id="CAF2284037.1"/>
    </source>
</evidence>
<sequence>MSILVGPCYVYYSSGPESTDRGKGKQEDETKGKRALVTLCKILKKKVWLGYKHDRVATAICEACFHASSWRFI</sequence>
<name>A0A817B4P3_BRANA</name>
<proteinExistence type="predicted"/>
<dbReference type="Proteomes" id="UP001295469">
    <property type="component" value="Chromosome A04"/>
</dbReference>